<dbReference type="GO" id="GO:0006384">
    <property type="term" value="P:transcription initiation at RNA polymerase III promoter"/>
    <property type="evidence" value="ECO:0007669"/>
    <property type="project" value="InterPro"/>
</dbReference>
<evidence type="ECO:0000256" key="6">
    <source>
        <dbReference type="SAM" id="MobiDB-lite"/>
    </source>
</evidence>
<feature type="region of interest" description="Disordered" evidence="6">
    <location>
        <begin position="912"/>
        <end position="943"/>
    </location>
</feature>
<evidence type="ECO:0000313" key="9">
    <source>
        <dbReference type="EMBL" id="OOO11996.1"/>
    </source>
</evidence>
<feature type="region of interest" description="Disordered" evidence="6">
    <location>
        <begin position="671"/>
        <end position="876"/>
    </location>
</feature>
<feature type="compositionally biased region" description="Polar residues" evidence="6">
    <location>
        <begin position="867"/>
        <end position="876"/>
    </location>
</feature>
<dbReference type="InterPro" id="IPR044210">
    <property type="entry name" value="Tfc3-like"/>
</dbReference>
<feature type="compositionally biased region" description="Basic and acidic residues" evidence="6">
    <location>
        <begin position="781"/>
        <end position="794"/>
    </location>
</feature>
<dbReference type="eggNOG" id="ENOG502S2X2">
    <property type="taxonomic scope" value="Eukaryota"/>
</dbReference>
<evidence type="ECO:0000259" key="8">
    <source>
        <dbReference type="Pfam" id="PF20222"/>
    </source>
</evidence>
<feature type="region of interest" description="Disordered" evidence="6">
    <location>
        <begin position="1402"/>
        <end position="1425"/>
    </location>
</feature>
<gene>
    <name evidence="9" type="ORF">OAory_01084660</name>
</gene>
<dbReference type="Pfam" id="PF04182">
    <property type="entry name" value="B-block_TFIIIC"/>
    <property type="match status" value="1"/>
</dbReference>
<feature type="domain" description="Transcription factor tau subunit sfc3/Tfc3 C-terminal" evidence="8">
    <location>
        <begin position="1431"/>
        <end position="1852"/>
    </location>
</feature>
<feature type="compositionally biased region" description="Polar residues" evidence="6">
    <location>
        <begin position="806"/>
        <end position="832"/>
    </location>
</feature>
<comment type="subcellular location">
    <subcellularLocation>
        <location evidence="1">Nucleus</location>
    </subcellularLocation>
</comment>
<dbReference type="PANTHER" id="PTHR15180:SF1">
    <property type="entry name" value="GENERAL TRANSCRIPTION FACTOR 3C POLYPEPTIDE 1"/>
    <property type="match status" value="1"/>
</dbReference>
<dbReference type="CDD" id="cd16169">
    <property type="entry name" value="Tau138_eWH"/>
    <property type="match status" value="1"/>
</dbReference>
<evidence type="ECO:0000256" key="2">
    <source>
        <dbReference type="ARBA" id="ARBA00022553"/>
    </source>
</evidence>
<proteinExistence type="predicted"/>
<dbReference type="InterPro" id="IPR046488">
    <property type="entry name" value="Sfc3/Tfc3_C"/>
</dbReference>
<keyword evidence="2" id="KW-0597">Phosphoprotein</keyword>
<evidence type="ECO:0000256" key="4">
    <source>
        <dbReference type="ARBA" id="ARBA00023163"/>
    </source>
</evidence>
<feature type="compositionally biased region" description="Basic and acidic residues" evidence="6">
    <location>
        <begin position="934"/>
        <end position="943"/>
    </location>
</feature>
<dbReference type="EMBL" id="MKZY01000003">
    <property type="protein sequence ID" value="OOO11996.1"/>
    <property type="molecule type" value="Genomic_DNA"/>
</dbReference>
<evidence type="ECO:0000259" key="7">
    <source>
        <dbReference type="Pfam" id="PF04182"/>
    </source>
</evidence>
<keyword evidence="4" id="KW-0804">Transcription</keyword>
<name>A0A1S9DSY7_ASPOZ</name>
<keyword evidence="5" id="KW-0539">Nucleus</keyword>
<feature type="compositionally biased region" description="Polar residues" evidence="6">
    <location>
        <begin position="918"/>
        <end position="932"/>
    </location>
</feature>
<dbReference type="SUPFAM" id="SSF46785">
    <property type="entry name" value="Winged helix' DNA-binding domain"/>
    <property type="match status" value="1"/>
</dbReference>
<dbReference type="GO" id="GO:0000127">
    <property type="term" value="C:transcription factor TFIIIC complex"/>
    <property type="evidence" value="ECO:0007669"/>
    <property type="project" value="InterPro"/>
</dbReference>
<comment type="caution">
    <text evidence="9">The sequence shown here is derived from an EMBL/GenBank/DDBJ whole genome shotgun (WGS) entry which is preliminary data.</text>
</comment>
<evidence type="ECO:0000256" key="1">
    <source>
        <dbReference type="ARBA" id="ARBA00004123"/>
    </source>
</evidence>
<dbReference type="GO" id="GO:0003677">
    <property type="term" value="F:DNA binding"/>
    <property type="evidence" value="ECO:0007669"/>
    <property type="project" value="UniProtKB-KW"/>
</dbReference>
<organism evidence="9 10">
    <name type="scientific">Aspergillus oryzae</name>
    <name type="common">Yellow koji mold</name>
    <dbReference type="NCBI Taxonomy" id="5062"/>
    <lineage>
        <taxon>Eukaryota</taxon>
        <taxon>Fungi</taxon>
        <taxon>Dikarya</taxon>
        <taxon>Ascomycota</taxon>
        <taxon>Pezizomycotina</taxon>
        <taxon>Eurotiomycetes</taxon>
        <taxon>Eurotiomycetidae</taxon>
        <taxon>Eurotiales</taxon>
        <taxon>Aspergillaceae</taxon>
        <taxon>Aspergillus</taxon>
        <taxon>Aspergillus subgen. Circumdati</taxon>
    </lineage>
</organism>
<keyword evidence="3" id="KW-0238">DNA-binding</keyword>
<feature type="region of interest" description="Disordered" evidence="6">
    <location>
        <begin position="562"/>
        <end position="585"/>
    </location>
</feature>
<evidence type="ECO:0000256" key="3">
    <source>
        <dbReference type="ARBA" id="ARBA00023125"/>
    </source>
</evidence>
<feature type="compositionally biased region" description="Polar residues" evidence="6">
    <location>
        <begin position="757"/>
        <end position="773"/>
    </location>
</feature>
<dbReference type="Pfam" id="PF20222">
    <property type="entry name" value="DUF6581"/>
    <property type="match status" value="1"/>
</dbReference>
<dbReference type="GO" id="GO:0042791">
    <property type="term" value="P:5S class rRNA transcription by RNA polymerase III"/>
    <property type="evidence" value="ECO:0007669"/>
    <property type="project" value="TreeGrafter"/>
</dbReference>
<dbReference type="OrthoDB" id="5403573at2759"/>
<protein>
    <submittedName>
        <fullName evidence="9">B-block binding subunit of TFIIIC-containing protein</fullName>
    </submittedName>
</protein>
<dbReference type="PANTHER" id="PTHR15180">
    <property type="entry name" value="GENERAL TRANSCRIPTION FACTOR 3C POLYPEPTIDE 1"/>
    <property type="match status" value="1"/>
</dbReference>
<feature type="compositionally biased region" description="Acidic residues" evidence="6">
    <location>
        <begin position="316"/>
        <end position="327"/>
    </location>
</feature>
<accession>A0A1S9DSY7</accession>
<dbReference type="Proteomes" id="UP000190312">
    <property type="component" value="Unassembled WGS sequence"/>
</dbReference>
<dbReference type="InterPro" id="IPR007309">
    <property type="entry name" value="TFIIIC_Bblock-bd"/>
</dbReference>
<feature type="compositionally biased region" description="Basic and acidic residues" evidence="6">
    <location>
        <begin position="834"/>
        <end position="858"/>
    </location>
</feature>
<dbReference type="VEuPathDB" id="FungiDB:AO090102000218"/>
<feature type="region of interest" description="Disordered" evidence="6">
    <location>
        <begin position="316"/>
        <end position="336"/>
    </location>
</feature>
<dbReference type="InterPro" id="IPR036390">
    <property type="entry name" value="WH_DNA-bd_sf"/>
</dbReference>
<feature type="compositionally biased region" description="Low complexity" evidence="6">
    <location>
        <begin position="698"/>
        <end position="711"/>
    </location>
</feature>
<evidence type="ECO:0000256" key="5">
    <source>
        <dbReference type="ARBA" id="ARBA00023242"/>
    </source>
</evidence>
<dbReference type="GO" id="GO:0005634">
    <property type="term" value="C:nucleus"/>
    <property type="evidence" value="ECO:0007669"/>
    <property type="project" value="UniProtKB-SubCell"/>
</dbReference>
<dbReference type="InterPro" id="IPR035625">
    <property type="entry name" value="Tfc3-like_eWH"/>
</dbReference>
<feature type="region of interest" description="Disordered" evidence="6">
    <location>
        <begin position="1338"/>
        <end position="1375"/>
    </location>
</feature>
<sequence length="1901" mass="213114">MAPSLRELIDFLLAEIALCGDQGASPSDILTFINTFYAKAAQDASTRNHVVDRRFQEKVWSWLAKNPEVSIGENGECNALSLSDVERRVNDAPDSEHTAQNQIRVFVSKERTWLAITGHEPDENKLLATEFALLSIIASRKADGIAQTELVKLSGQDKRSVPKRTDQLQQKGYIEKRAVQIKSTRTSLCTLRKFMQAEQSSTETTKDQSSGQPQVIDYKEFSKQLFSILREHEIISRVDLKKILGFADRWRWRILSRALRKFERIGVLKRVKAMSQFSENDKHYFACVKLIREPTEKDLELFHEFSRGISTNLEQDDNAELDEDVEPTDATRESPLLNNGETLNVMKREEETDEAGRILPLWTPDQTIHNLILDVVENAGTEGIMNQQIIRKCFGGFYRRPLENTMSRLVECWQLSQPLHLRHMAIVRDTVLNRTITQYNHFTATNFAKLVEAGESAWEAVEFTPKNPKVDKIRAPPVDAQPELDEYGLPVAVPAKELVKNGDVSLLECIVAVDPSSYNATNTDAAAIRLKDGTYALHCGQTKAPAGSRKLATRSDIVTPSRPKRARLDVSDSEMGDRTPGSPISTIKRRKVPRDESEKFQGMSEIEKFKALGLDETWTEYNALLIERPNSGVYVTPRGRRRPTGKRQGRPRISRIAIFKCPKLSSFPWFTEDAETGDQDGGSQQPSREQTVEETVEETPATTPVPTPATTGKALDAPEDINATPSRGTKRHPRPSTSKIGPSPATMRTAKQRRITDFTTKSNNVPITESGNPEGNPAGDPRQDKPDVGNDNKTKGKPLKRKRAESPNQNSQEVVTENGLRESNVQATQILETPSKKPREAVRNEGNKDAIGAKDKPPTDQAPVNDLSDSTPMETEACTTAETDGVAMNTTPASQAVLESNNGEELKANPLERAKDANGSSGAPTNTKTLAESSRARENVKEKKGSVGFIRRKIILDIVEKAGGAFPMGTEIWYPFATAWRKTKYKETPDLRTIKATVKHIIDAGKLRQLTFSGKDNKGVMVTKNIITKPDMRPDDPLVLDMQKKMLAAGSRHYIPDNVDYDPEMTKTGARRVTFGKDGRDPNTYAKLPVESALTVQLQYKPGFVVAQEKRKGLSVQRRLLQRIGEGKENHSKVVRLLSLQRPLAQDSATPGITAATRPDQIANQGRRRIKAGRRSSVLHAQDSSTAEGGRRMRRLWIPISSMAPYAMLMNPRQTFNATTGTFSTDAGLAALRAARNDQKKKVRESPRALETIGDKTPELPHSLDDLFSQTRRRTVDYSESADPRSNRFFYDTNVIMRWELQNEGLLDKKSADLWYINQTVQDSFDSVPLEGNIRFDIDEPELPTRPPLEPRVTRQKGRQSDLLAEPGSFGAMTPLGHNRTLASRALAPGTARNRRLEKLTASMAAGDESDTTLQPTGSRAPARRNRTGYQLPHLLTQRLMIAIVVVRALAGGYEGKVVDWTLFSSSFPGYDPLFIQAKGKYVLSKNRLQLAKMQSDFQERYLEAYANGQVPPINYDDLEGYDWEWIVDWANAQLDVPKSEKLLPDLPATREQFDSVFEIREEPPSTLDDIYQTTQPLTINRKRNLLASAPFALPLIDKHKPPAPRKQDLSRLEVVKSWIRANVVTPEDAYRPAEARQALSYMGSFIDSAIDSLVTERVISMGNRGRITPGRNYDITDHFLQALGRKRLIESTQLRRAARFKTQILDPALQSEGKFEIKYNAEDGDILAMINLVAARRVILRPRDPPRDKYGLTEGGYLTRQIDKDKLRFRVELYPVEEKYVYGNPIEKELNDVPAPCPPRATNNGVAWVPEKIPVWCDIHGGFIKLLWDLAVATVAGCVANRPGLSAASIASMIKPTMGAWEIELLLKWMTEIGVMKKEGPDSEKEGGWILQEWWWMILR</sequence>
<feature type="region of interest" description="Disordered" evidence="6">
    <location>
        <begin position="1149"/>
        <end position="1187"/>
    </location>
</feature>
<feature type="domain" description="B-block binding subunit of TFIIIC" evidence="7">
    <location>
        <begin position="129"/>
        <end position="195"/>
    </location>
</feature>
<reference evidence="9 10" key="1">
    <citation type="submission" date="2016-10" db="EMBL/GenBank/DDBJ databases">
        <title>Genome sequencing of Aspergillus oryzae BCC7051.</title>
        <authorList>
            <person name="Thammarongtham C."/>
            <person name="Vorapreeda T."/>
            <person name="Nookaew I."/>
            <person name="Srisuk T."/>
            <person name="Land M."/>
            <person name="Jeennor S."/>
            <person name="Laoteng K."/>
        </authorList>
    </citation>
    <scope>NUCLEOTIDE SEQUENCE [LARGE SCALE GENOMIC DNA]</scope>
    <source>
        <strain evidence="9 10">BCC7051</strain>
    </source>
</reference>
<evidence type="ECO:0000313" key="10">
    <source>
        <dbReference type="Proteomes" id="UP000190312"/>
    </source>
</evidence>